<feature type="signal peptide" evidence="2">
    <location>
        <begin position="1"/>
        <end position="25"/>
    </location>
</feature>
<sequence>MRFFDAISIGAIALGASLFSTPVHSTAINIPNPKDIPSFERPRPGPTRFRPDKPLFTNIAGTRKIDHRVCPPTNAPQPRSPAPPNFSDGRTFPDGSRLPDGRLIHVLPHINCRGTGAVSYCGTKRIRVVIRELSGLLPKDQALDPIAWLFYPQRIEWSLRVLSKIIKPYEQTSPLHAMVKGMATDLEDSDSHGPNEDFWYAGADANDYNDAANNDNFKINIDNDNGENDDAFNMEELEMLNKLHRHHKRHNGFSPEAYMSYILDEAEAKYSAMMPSQAGTHIDTKQIHAFKKAIMETFTAHVLKANQDTFMAEPGVEARHIVDQTAPAKLANATEALAHVLNATIHSNEGRD</sequence>
<evidence type="ECO:0000313" key="3">
    <source>
        <dbReference type="EMBL" id="EOA82797.1"/>
    </source>
</evidence>
<proteinExistence type="predicted"/>
<accession>R0K337</accession>
<keyword evidence="4" id="KW-1185">Reference proteome</keyword>
<dbReference type="GeneID" id="19403900"/>
<dbReference type="HOGENOM" id="CLU_787932_0_0_1"/>
<feature type="region of interest" description="Disordered" evidence="1">
    <location>
        <begin position="71"/>
        <end position="94"/>
    </location>
</feature>
<gene>
    <name evidence="3" type="ORF">SETTUDRAFT_34325</name>
</gene>
<dbReference type="RefSeq" id="XP_008029469.1">
    <property type="nucleotide sequence ID" value="XM_008031278.1"/>
</dbReference>
<protein>
    <submittedName>
        <fullName evidence="3">Uncharacterized protein</fullName>
    </submittedName>
</protein>
<name>R0K337_EXST2</name>
<feature type="compositionally biased region" description="Pro residues" evidence="1">
    <location>
        <begin position="73"/>
        <end position="84"/>
    </location>
</feature>
<evidence type="ECO:0000256" key="2">
    <source>
        <dbReference type="SAM" id="SignalP"/>
    </source>
</evidence>
<keyword evidence="2" id="KW-0732">Signal</keyword>
<evidence type="ECO:0000313" key="4">
    <source>
        <dbReference type="Proteomes" id="UP000016935"/>
    </source>
</evidence>
<dbReference type="Proteomes" id="UP000016935">
    <property type="component" value="Unassembled WGS sequence"/>
</dbReference>
<reference evidence="3 4" key="2">
    <citation type="journal article" date="2013" name="PLoS Genet.">
        <title>Comparative genome structure, secondary metabolite, and effector coding capacity across Cochliobolus pathogens.</title>
        <authorList>
            <person name="Condon B.J."/>
            <person name="Leng Y."/>
            <person name="Wu D."/>
            <person name="Bushley K.E."/>
            <person name="Ohm R.A."/>
            <person name="Otillar R."/>
            <person name="Martin J."/>
            <person name="Schackwitz W."/>
            <person name="Grimwood J."/>
            <person name="MohdZainudin N."/>
            <person name="Xue C."/>
            <person name="Wang R."/>
            <person name="Manning V.A."/>
            <person name="Dhillon B."/>
            <person name="Tu Z.J."/>
            <person name="Steffenson B.J."/>
            <person name="Salamov A."/>
            <person name="Sun H."/>
            <person name="Lowry S."/>
            <person name="LaButti K."/>
            <person name="Han J."/>
            <person name="Copeland A."/>
            <person name="Lindquist E."/>
            <person name="Barry K."/>
            <person name="Schmutz J."/>
            <person name="Baker S.E."/>
            <person name="Ciuffetti L.M."/>
            <person name="Grigoriev I.V."/>
            <person name="Zhong S."/>
            <person name="Turgeon B.G."/>
        </authorList>
    </citation>
    <scope>NUCLEOTIDE SEQUENCE [LARGE SCALE GENOMIC DNA]</scope>
    <source>
        <strain evidence="4">28A</strain>
    </source>
</reference>
<dbReference type="EMBL" id="KB908844">
    <property type="protein sequence ID" value="EOA82797.1"/>
    <property type="molecule type" value="Genomic_DNA"/>
</dbReference>
<dbReference type="AlphaFoldDB" id="R0K337"/>
<evidence type="ECO:0000256" key="1">
    <source>
        <dbReference type="SAM" id="MobiDB-lite"/>
    </source>
</evidence>
<feature type="chain" id="PRO_5004353948" evidence="2">
    <location>
        <begin position="26"/>
        <end position="352"/>
    </location>
</feature>
<organism evidence="3 4">
    <name type="scientific">Exserohilum turcicum (strain 28A)</name>
    <name type="common">Northern leaf blight fungus</name>
    <name type="synonym">Setosphaeria turcica</name>
    <dbReference type="NCBI Taxonomy" id="671987"/>
    <lineage>
        <taxon>Eukaryota</taxon>
        <taxon>Fungi</taxon>
        <taxon>Dikarya</taxon>
        <taxon>Ascomycota</taxon>
        <taxon>Pezizomycotina</taxon>
        <taxon>Dothideomycetes</taxon>
        <taxon>Pleosporomycetidae</taxon>
        <taxon>Pleosporales</taxon>
        <taxon>Pleosporineae</taxon>
        <taxon>Pleosporaceae</taxon>
        <taxon>Exserohilum</taxon>
    </lineage>
</organism>
<reference evidence="3 4" key="1">
    <citation type="journal article" date="2012" name="PLoS Pathog.">
        <title>Diverse lifestyles and strategies of plant pathogenesis encoded in the genomes of eighteen Dothideomycetes fungi.</title>
        <authorList>
            <person name="Ohm R.A."/>
            <person name="Feau N."/>
            <person name="Henrissat B."/>
            <person name="Schoch C.L."/>
            <person name="Horwitz B.A."/>
            <person name="Barry K.W."/>
            <person name="Condon B.J."/>
            <person name="Copeland A.C."/>
            <person name="Dhillon B."/>
            <person name="Glaser F."/>
            <person name="Hesse C.N."/>
            <person name="Kosti I."/>
            <person name="LaButti K."/>
            <person name="Lindquist E.A."/>
            <person name="Lucas S."/>
            <person name="Salamov A.A."/>
            <person name="Bradshaw R.E."/>
            <person name="Ciuffetti L."/>
            <person name="Hamelin R.C."/>
            <person name="Kema G.H.J."/>
            <person name="Lawrence C."/>
            <person name="Scott J.A."/>
            <person name="Spatafora J.W."/>
            <person name="Turgeon B.G."/>
            <person name="de Wit P.J.G.M."/>
            <person name="Zhong S."/>
            <person name="Goodwin S.B."/>
            <person name="Grigoriev I.V."/>
        </authorList>
    </citation>
    <scope>NUCLEOTIDE SEQUENCE [LARGE SCALE GENOMIC DNA]</scope>
    <source>
        <strain evidence="4">28A</strain>
    </source>
</reference>